<gene>
    <name evidence="3" type="ORF">LDX50_10660</name>
    <name evidence="4" type="ORF">LDX50_16630</name>
    <name evidence="5" type="ORF">LDX50_22350</name>
</gene>
<protein>
    <submittedName>
        <fullName evidence="5">Uncharacterized protein</fullName>
    </submittedName>
</protein>
<evidence type="ECO:0000313" key="6">
    <source>
        <dbReference type="Proteomes" id="UP001139409"/>
    </source>
</evidence>
<dbReference type="Proteomes" id="UP001139409">
    <property type="component" value="Unassembled WGS sequence"/>
</dbReference>
<evidence type="ECO:0000256" key="1">
    <source>
        <dbReference type="SAM" id="Coils"/>
    </source>
</evidence>
<sequence>MLRILVLLFFISAAALGQDGQPLAYLEEINDAYEPVLKQQWEFARALAQGQPADLIDKQRTSLLGEIREARNEIRRMPPHRGNSALRDSVVRFLDISYDVVREDYARIVDMERISRDSYDKMETYLRAQEEAYVRMSAAARAMKKSEEEFAKKFGIRLVNSDDKFAQKLKELNDTFGYYNRIYLTFFNAYQQELQMFRAVEKQEADAINAERRTLEAMAQTGLESLERAGAYKGDRTLKSAAAENLRFYQDEASVRLQPMVDYYLSLKELKTLKGKLDSESSADQRKILTDRYNELVRGINDSARNLDELSEQLNDERAMHLDKWNRVSESFLRKFIE</sequence>
<comment type="caution">
    <text evidence="5">The sequence shown here is derived from an EMBL/GenBank/DDBJ whole genome shotgun (WGS) entry which is preliminary data.</text>
</comment>
<accession>A0A9X1HSR7</accession>
<feature type="chain" id="PRO_5041195012" evidence="2">
    <location>
        <begin position="18"/>
        <end position="338"/>
    </location>
</feature>
<feature type="coiled-coil region" evidence="1">
    <location>
        <begin position="293"/>
        <end position="320"/>
    </location>
</feature>
<dbReference type="EMBL" id="JAIXNE010000003">
    <property type="protein sequence ID" value="MCA6076510.1"/>
    <property type="molecule type" value="Genomic_DNA"/>
</dbReference>
<evidence type="ECO:0000256" key="2">
    <source>
        <dbReference type="SAM" id="SignalP"/>
    </source>
</evidence>
<organism evidence="5 6">
    <name type="scientific">Fulvivirga sedimenti</name>
    <dbReference type="NCBI Taxonomy" id="2879465"/>
    <lineage>
        <taxon>Bacteria</taxon>
        <taxon>Pseudomonadati</taxon>
        <taxon>Bacteroidota</taxon>
        <taxon>Cytophagia</taxon>
        <taxon>Cytophagales</taxon>
        <taxon>Fulvivirgaceae</taxon>
        <taxon>Fulvivirga</taxon>
    </lineage>
</organism>
<reference evidence="5" key="1">
    <citation type="submission" date="2021-09" db="EMBL/GenBank/DDBJ databases">
        <title>Fulvivirga sp. isolated from coastal sediment.</title>
        <authorList>
            <person name="Yu H."/>
        </authorList>
    </citation>
    <scope>NUCLEOTIDE SEQUENCE</scope>
    <source>
        <strain evidence="5">1062</strain>
    </source>
</reference>
<feature type="signal peptide" evidence="2">
    <location>
        <begin position="1"/>
        <end position="17"/>
    </location>
</feature>
<keyword evidence="2" id="KW-0732">Signal</keyword>
<evidence type="ECO:0000313" key="3">
    <source>
        <dbReference type="EMBL" id="MCA6075333.1"/>
    </source>
</evidence>
<evidence type="ECO:0000313" key="4">
    <source>
        <dbReference type="EMBL" id="MCA6076510.1"/>
    </source>
</evidence>
<proteinExistence type="predicted"/>
<evidence type="ECO:0000313" key="5">
    <source>
        <dbReference type="EMBL" id="MCA6077638.1"/>
    </source>
</evidence>
<name>A0A9X1HSR7_9BACT</name>
<dbReference type="RefSeq" id="WP_225698436.1">
    <property type="nucleotide sequence ID" value="NZ_JAIXNE010000002.1"/>
</dbReference>
<keyword evidence="6" id="KW-1185">Reference proteome</keyword>
<keyword evidence="1" id="KW-0175">Coiled coil</keyword>
<dbReference type="EMBL" id="JAIXNE010000004">
    <property type="protein sequence ID" value="MCA6077638.1"/>
    <property type="molecule type" value="Genomic_DNA"/>
</dbReference>
<dbReference type="AlphaFoldDB" id="A0A9X1HSR7"/>
<dbReference type="EMBL" id="JAIXNE010000002">
    <property type="protein sequence ID" value="MCA6075333.1"/>
    <property type="molecule type" value="Genomic_DNA"/>
</dbReference>